<dbReference type="AlphaFoldDB" id="A0A7J8J9E0"/>
<organism evidence="6 7">
    <name type="scientific">Rousettus aegyptiacus</name>
    <name type="common">Egyptian fruit bat</name>
    <name type="synonym">Pteropus aegyptiacus</name>
    <dbReference type="NCBI Taxonomy" id="9407"/>
    <lineage>
        <taxon>Eukaryota</taxon>
        <taxon>Metazoa</taxon>
        <taxon>Chordata</taxon>
        <taxon>Craniata</taxon>
        <taxon>Vertebrata</taxon>
        <taxon>Euteleostomi</taxon>
        <taxon>Mammalia</taxon>
        <taxon>Eutheria</taxon>
        <taxon>Laurasiatheria</taxon>
        <taxon>Chiroptera</taxon>
        <taxon>Yinpterochiroptera</taxon>
        <taxon>Pteropodoidea</taxon>
        <taxon>Pteropodidae</taxon>
        <taxon>Rousettinae</taxon>
        <taxon>Rousettus</taxon>
    </lineage>
</organism>
<dbReference type="Gene3D" id="2.20.130.20">
    <property type="match status" value="1"/>
</dbReference>
<dbReference type="SUPFAM" id="SSF81296">
    <property type="entry name" value="E set domains"/>
    <property type="match status" value="1"/>
</dbReference>
<dbReference type="Gene3D" id="2.60.120.1540">
    <property type="match status" value="1"/>
</dbReference>
<dbReference type="GO" id="GO:0005615">
    <property type="term" value="C:extracellular space"/>
    <property type="evidence" value="ECO:0007669"/>
    <property type="project" value="InterPro"/>
</dbReference>
<evidence type="ECO:0000256" key="2">
    <source>
        <dbReference type="ARBA" id="ARBA00022690"/>
    </source>
</evidence>
<proteinExistence type="inferred from homology"/>
<evidence type="ECO:0000259" key="5">
    <source>
        <dbReference type="SMART" id="SM01360"/>
    </source>
</evidence>
<dbReference type="GO" id="GO:0004867">
    <property type="term" value="F:serine-type endopeptidase inhibitor activity"/>
    <property type="evidence" value="ECO:0007669"/>
    <property type="project" value="UniProtKB-KW"/>
</dbReference>
<evidence type="ECO:0000256" key="3">
    <source>
        <dbReference type="ARBA" id="ARBA00022900"/>
    </source>
</evidence>
<dbReference type="InterPro" id="IPR011626">
    <property type="entry name" value="Alpha-macroglobulin_TED"/>
</dbReference>
<keyword evidence="3" id="KW-0722">Serine protease inhibitor</keyword>
<sequence>MDQDMSLKILSNAKIKKPIDCSHQSPKYSAAMGRESSRILLVDFESPSSSIRPEDSQVRQYFPETWPWDLFPIGNSGKEAVHITVPDTITKWQAVIFCTSQSSGFGLSPTVGLTAFKPFFVDLTLPYSVVRGESFRLAATIFNYLKDCIRVQANLAKSDEILRPRAVSVLMKQKPITGISQLSDWVREGRGHVNFTISAKILDSNELCGGQKGFVPEKGRSDTLVKPVLVKPEGVLVEKTHSSLLCPKGKAAAESISLDLPVDVVPDSSKACIMVLGDIMGTALQNLDNLVQMPSGCGEQNMGGVDDEISLTSYITAALLEMRKTIDDPMVRQGLQCLKNSVSSTTSLYTQALLAYTFSLAGEMDIRNILLEQIDQQAIISGIAFVK</sequence>
<dbReference type="Proteomes" id="UP000593571">
    <property type="component" value="Unassembled WGS sequence"/>
</dbReference>
<reference evidence="6 7" key="1">
    <citation type="journal article" date="2020" name="Nature">
        <title>Six reference-quality genomes reveal evolution of bat adaptations.</title>
        <authorList>
            <person name="Jebb D."/>
            <person name="Huang Z."/>
            <person name="Pippel M."/>
            <person name="Hughes G.M."/>
            <person name="Lavrichenko K."/>
            <person name="Devanna P."/>
            <person name="Winkler S."/>
            <person name="Jermiin L.S."/>
            <person name="Skirmuntt E.C."/>
            <person name="Katzourakis A."/>
            <person name="Burkitt-Gray L."/>
            <person name="Ray D.A."/>
            <person name="Sullivan K.A.M."/>
            <person name="Roscito J.G."/>
            <person name="Kirilenko B.M."/>
            <person name="Davalos L.M."/>
            <person name="Corthals A.P."/>
            <person name="Power M.L."/>
            <person name="Jones G."/>
            <person name="Ransome R.D."/>
            <person name="Dechmann D.K.N."/>
            <person name="Locatelli A.G."/>
            <person name="Puechmaille S.J."/>
            <person name="Fedrigo O."/>
            <person name="Jarvis E.D."/>
            <person name="Hiller M."/>
            <person name="Vernes S.C."/>
            <person name="Myers E.W."/>
            <person name="Teeling E.C."/>
        </authorList>
    </citation>
    <scope>NUCLEOTIDE SEQUENCE [LARGE SCALE GENOMIC DNA]</scope>
    <source>
        <strain evidence="6">MRouAeg1</strain>
        <tissue evidence="6">Muscle</tissue>
    </source>
</reference>
<evidence type="ECO:0000256" key="4">
    <source>
        <dbReference type="ARBA" id="ARBA00023157"/>
    </source>
</evidence>
<keyword evidence="4" id="KW-1015">Disulfide bond</keyword>
<dbReference type="PANTHER" id="PTHR11412:SF182">
    <property type="entry name" value="ALPHA-2-MACROGLOBULIN-LIKE PROTEIN 1"/>
    <property type="match status" value="1"/>
</dbReference>
<dbReference type="Gene3D" id="1.50.10.20">
    <property type="match status" value="2"/>
</dbReference>
<dbReference type="SMART" id="SM01360">
    <property type="entry name" value="A2M"/>
    <property type="match status" value="1"/>
</dbReference>
<keyword evidence="2" id="KW-0646">Protease inhibitor</keyword>
<name>A0A7J8J9E0_ROUAE</name>
<dbReference type="Pfam" id="PF00207">
    <property type="entry name" value="A2M"/>
    <property type="match status" value="1"/>
</dbReference>
<dbReference type="Pfam" id="PF07678">
    <property type="entry name" value="TED_complement"/>
    <property type="match status" value="2"/>
</dbReference>
<dbReference type="InterPro" id="IPR001599">
    <property type="entry name" value="Macroglobln_a2"/>
</dbReference>
<comment type="caution">
    <text evidence="6">The sequence shown here is derived from an EMBL/GenBank/DDBJ whole genome shotgun (WGS) entry which is preliminary data.</text>
</comment>
<gene>
    <name evidence="6" type="ORF">HJG63_000004</name>
</gene>
<dbReference type="InterPro" id="IPR013783">
    <property type="entry name" value="Ig-like_fold"/>
</dbReference>
<dbReference type="InterPro" id="IPR019742">
    <property type="entry name" value="MacrogloblnA2_CS"/>
</dbReference>
<dbReference type="SMART" id="SM01419">
    <property type="entry name" value="Thiol-ester_cl"/>
    <property type="match status" value="1"/>
</dbReference>
<dbReference type="InterPro" id="IPR050473">
    <property type="entry name" value="A2M/Complement_sys"/>
</dbReference>
<dbReference type="InterPro" id="IPR047565">
    <property type="entry name" value="Alpha-macroglob_thiol-ester_cl"/>
</dbReference>
<dbReference type="Gene3D" id="2.60.40.10">
    <property type="entry name" value="Immunoglobulins"/>
    <property type="match status" value="1"/>
</dbReference>
<protein>
    <recommendedName>
        <fullName evidence="5">Alpha-2-macroglobulin domain-containing protein</fullName>
    </recommendedName>
</protein>
<dbReference type="InterPro" id="IPR014756">
    <property type="entry name" value="Ig_E-set"/>
</dbReference>
<dbReference type="PANTHER" id="PTHR11412">
    <property type="entry name" value="MACROGLOBULIN / COMPLEMENT"/>
    <property type="match status" value="1"/>
</dbReference>
<dbReference type="InterPro" id="IPR008930">
    <property type="entry name" value="Terpenoid_cyclase/PrenylTrfase"/>
</dbReference>
<evidence type="ECO:0000313" key="6">
    <source>
        <dbReference type="EMBL" id="KAF6493298.1"/>
    </source>
</evidence>
<dbReference type="PROSITE" id="PS00477">
    <property type="entry name" value="ALPHA_2_MACROGLOBULIN"/>
    <property type="match status" value="1"/>
</dbReference>
<accession>A0A7J8J9E0</accession>
<dbReference type="SUPFAM" id="SSF48239">
    <property type="entry name" value="Terpenoid cyclases/Protein prenyltransferases"/>
    <property type="match status" value="1"/>
</dbReference>
<comment type="similarity">
    <text evidence="1">Belongs to the protease inhibitor I39 (alpha-2-macroglobulin) family.</text>
</comment>
<evidence type="ECO:0000256" key="1">
    <source>
        <dbReference type="ARBA" id="ARBA00010952"/>
    </source>
</evidence>
<feature type="domain" description="Alpha-2-macroglobulin" evidence="5">
    <location>
        <begin position="65"/>
        <end position="155"/>
    </location>
</feature>
<evidence type="ECO:0000313" key="7">
    <source>
        <dbReference type="Proteomes" id="UP000593571"/>
    </source>
</evidence>
<dbReference type="EMBL" id="JACASE010000002">
    <property type="protein sequence ID" value="KAF6493298.1"/>
    <property type="molecule type" value="Genomic_DNA"/>
</dbReference>
<keyword evidence="7" id="KW-1185">Reference proteome</keyword>